<proteinExistence type="predicted"/>
<dbReference type="Proteomes" id="UP000619293">
    <property type="component" value="Unassembled WGS sequence"/>
</dbReference>
<gene>
    <name evidence="1" type="ORF">Cch02nite_38450</name>
</gene>
<keyword evidence="2" id="KW-1185">Reference proteome</keyword>
<name>A0A8J3NSC6_9ACTN</name>
<sequence length="104" mass="11599">MVKELTGQLFDYMVAEVDAHSSADNGTADDVSDRVETNPTDEVRAAVDRCLEAERTLKELLVSIDSSKALTRNELARLCERWRSRPTVLKLLAGGSSWEDEQSE</sequence>
<dbReference type="EMBL" id="BONG01000023">
    <property type="protein sequence ID" value="GIF90401.1"/>
    <property type="molecule type" value="Genomic_DNA"/>
</dbReference>
<accession>A0A8J3NSC6</accession>
<evidence type="ECO:0000313" key="2">
    <source>
        <dbReference type="Proteomes" id="UP000619293"/>
    </source>
</evidence>
<organism evidence="1 2">
    <name type="scientific">Catellatospora chokoriensis</name>
    <dbReference type="NCBI Taxonomy" id="310353"/>
    <lineage>
        <taxon>Bacteria</taxon>
        <taxon>Bacillati</taxon>
        <taxon>Actinomycetota</taxon>
        <taxon>Actinomycetes</taxon>
        <taxon>Micromonosporales</taxon>
        <taxon>Micromonosporaceae</taxon>
        <taxon>Catellatospora</taxon>
    </lineage>
</organism>
<evidence type="ECO:0000313" key="1">
    <source>
        <dbReference type="EMBL" id="GIF90401.1"/>
    </source>
</evidence>
<protein>
    <submittedName>
        <fullName evidence="1">Uncharacterized protein</fullName>
    </submittedName>
</protein>
<reference evidence="1 2" key="1">
    <citation type="submission" date="2021-01" db="EMBL/GenBank/DDBJ databases">
        <title>Whole genome shotgun sequence of Catellatospora chokoriensis NBRC 107358.</title>
        <authorList>
            <person name="Komaki H."/>
            <person name="Tamura T."/>
        </authorList>
    </citation>
    <scope>NUCLEOTIDE SEQUENCE [LARGE SCALE GENOMIC DNA]</scope>
    <source>
        <strain evidence="1 2">NBRC 107358</strain>
    </source>
</reference>
<dbReference type="AlphaFoldDB" id="A0A8J3NSC6"/>
<comment type="caution">
    <text evidence="1">The sequence shown here is derived from an EMBL/GenBank/DDBJ whole genome shotgun (WGS) entry which is preliminary data.</text>
</comment>